<organism evidence="2 3">
    <name type="scientific">Nonomuraea marmarensis</name>
    <dbReference type="NCBI Taxonomy" id="3351344"/>
    <lineage>
        <taxon>Bacteria</taxon>
        <taxon>Bacillati</taxon>
        <taxon>Actinomycetota</taxon>
        <taxon>Actinomycetes</taxon>
        <taxon>Streptosporangiales</taxon>
        <taxon>Streptosporangiaceae</taxon>
        <taxon>Nonomuraea</taxon>
    </lineage>
</organism>
<sequence>MRSSAWLEPPPGPASVFVEKESVRLALIAALKELEAAGERRSLSRPVRRFDRLPAGPGPVRR</sequence>
<evidence type="ECO:0000256" key="1">
    <source>
        <dbReference type="SAM" id="MobiDB-lite"/>
    </source>
</evidence>
<protein>
    <submittedName>
        <fullName evidence="2">Uncharacterized protein</fullName>
    </submittedName>
</protein>
<keyword evidence="3" id="KW-1185">Reference proteome</keyword>
<reference evidence="2 3" key="1">
    <citation type="submission" date="2024-10" db="EMBL/GenBank/DDBJ databases">
        <authorList>
            <person name="Topkara A.R."/>
            <person name="Saygin H."/>
        </authorList>
    </citation>
    <scope>NUCLEOTIDE SEQUENCE [LARGE SCALE GENOMIC DNA]</scope>
    <source>
        <strain evidence="2 3">M3C6</strain>
    </source>
</reference>
<feature type="compositionally biased region" description="Basic and acidic residues" evidence="1">
    <location>
        <begin position="39"/>
        <end position="52"/>
    </location>
</feature>
<evidence type="ECO:0000313" key="3">
    <source>
        <dbReference type="Proteomes" id="UP001603978"/>
    </source>
</evidence>
<feature type="region of interest" description="Disordered" evidence="1">
    <location>
        <begin position="39"/>
        <end position="62"/>
    </location>
</feature>
<gene>
    <name evidence="2" type="ORF">ACFLIM_44925</name>
</gene>
<evidence type="ECO:0000313" key="2">
    <source>
        <dbReference type="EMBL" id="MFG1710336.1"/>
    </source>
</evidence>
<dbReference type="EMBL" id="JBICRM010000047">
    <property type="protein sequence ID" value="MFG1710336.1"/>
    <property type="molecule type" value="Genomic_DNA"/>
</dbReference>
<dbReference type="RefSeq" id="WP_393176101.1">
    <property type="nucleotide sequence ID" value="NZ_JBICRM010000047.1"/>
</dbReference>
<dbReference type="Proteomes" id="UP001603978">
    <property type="component" value="Unassembled WGS sequence"/>
</dbReference>
<comment type="caution">
    <text evidence="2">The sequence shown here is derived from an EMBL/GenBank/DDBJ whole genome shotgun (WGS) entry which is preliminary data.</text>
</comment>
<proteinExistence type="predicted"/>
<accession>A0ABW7AVC9</accession>
<name>A0ABW7AVC9_9ACTN</name>